<keyword evidence="2" id="KW-1185">Reference proteome</keyword>
<dbReference type="Proteomes" id="UP000827455">
    <property type="component" value="Segment"/>
</dbReference>
<reference evidence="1 2" key="1">
    <citation type="submission" date="2021-04" db="EMBL/GenBank/DDBJ databases">
        <authorList>
            <person name="Shkoporov A.N."/>
            <person name="Stockdale S.R."/>
            <person name="Guerin E."/>
            <person name="Ross R.P."/>
            <person name="Hill C."/>
        </authorList>
    </citation>
    <scope>NUCLEOTIDE SEQUENCE [LARGE SCALE GENOMIC DNA]</scope>
    <source>
        <strain evidence="2">cr19_1</strain>
    </source>
</reference>
<protein>
    <submittedName>
        <fullName evidence="1">Sulfatase major tropism determinant cell division protein FtsL</fullName>
    </submittedName>
</protein>
<organism evidence="1 2">
    <name type="scientific">uncultured phage cr19_1</name>
    <dbReference type="NCBI Taxonomy" id="2986420"/>
    <lineage>
        <taxon>Viruses</taxon>
        <taxon>Duplodnaviria</taxon>
        <taxon>Heunggongvirae</taxon>
        <taxon>Uroviricota</taxon>
        <taxon>Caudoviricetes</taxon>
        <taxon>Crassvirales</taxon>
        <taxon>Suoliviridae</taxon>
        <taxon>Uncouvirinae</taxon>
        <taxon>Birpovirus</taxon>
        <taxon>Birpovirus hominis</taxon>
    </lineage>
</organism>
<dbReference type="GO" id="GO:0051301">
    <property type="term" value="P:cell division"/>
    <property type="evidence" value="ECO:0007669"/>
    <property type="project" value="UniProtKB-KW"/>
</dbReference>
<gene>
    <name evidence="1" type="primary">gp_72907</name>
</gene>
<proteinExistence type="predicted"/>
<keyword evidence="1" id="KW-0132">Cell division</keyword>
<accession>A0AAE7RZL4</accession>
<name>A0AAE7RZL4_9CAUD</name>
<sequence>MVKQENPNFIASKYAPNPKEVSYWIDLATDSTGNVIKSYSPDLKKWIPLNRDANVDQWTHIKEIVQSVGLNYDKNSDIISLPDNSSNNYFKGSSIVDAINKGDAAVKAQVDRLDTKIDDVNEDLQDFKALKGQPNGLAELDGNGKVPASQLPSYVDDVMDAYATYTVSPTGVLQNIQLYADAEHETPIVGERDKIYVNVTPGEVSYQFRWSGSQWVHIDSNAIIIGDITGTAYDGGKGKAMENVVNSMPDNLLSTFQLDQTDVNNITISLTGVEKSGGKYVQSTLADITINPATNTVAGLMTGAEKLAINETLPDAINDEKTAREAAVNELKAKDTELQGNINSLEDALNEDITELRTTLLKVNDKVGLTEANEMPDLSSTNYLADSPSAISAAVTLDEEIGKLSRNENELWYGVKFDLANGSSPDGVRTGNMEMHKTLPIQSKMRGCTINNDDNTKRYLKADDWNKWEDGTAVSQDSKGISPETFVEIPEHYRLLIATPDNTVEIRMSEYNLPGYVKVEKKYISAYEASMNSSTVNNLLRSISNTEINFKPIVNATRDQLQTWARGTSTTEYNRTNNWNIYTYDAHRDLTWLFVVEYATLNSQKAFNANLTAEGYHQGGLGDGVTSGTVTVNGATTYSFVPCGTTNSLGNGTGIIEYTHTNTNAEGTSTGTKVVNVPRYRGIENPFGHVWKNVIDVVVAGTDNSVYICKDYTKFGTFEGGTNPTAEQLIAAGYELQDFKESTITSQYVKKLVNNNQADLFPAVVGNGASATTYYCDYHWTNVVATPRTLLIGGRSDYGSLAGLFYLHSDHGLGFSYAHVGTRITFYGEPALPAAPATLELNDEDYEQLDSIESEENWF</sequence>
<evidence type="ECO:0000313" key="1">
    <source>
        <dbReference type="EMBL" id="QWM90873.2"/>
    </source>
</evidence>
<dbReference type="EMBL" id="MZ130494">
    <property type="protein sequence ID" value="QWM90873.2"/>
    <property type="molecule type" value="Genomic_DNA"/>
</dbReference>
<evidence type="ECO:0000313" key="2">
    <source>
        <dbReference type="Proteomes" id="UP000827455"/>
    </source>
</evidence>
<keyword evidence="1" id="KW-0131">Cell cycle</keyword>